<evidence type="ECO:0000259" key="1">
    <source>
        <dbReference type="PROSITE" id="PS50943"/>
    </source>
</evidence>
<dbReference type="Gene3D" id="1.10.260.40">
    <property type="entry name" value="lambda repressor-like DNA-binding domains"/>
    <property type="match status" value="1"/>
</dbReference>
<accession>A0A559IY50</accession>
<reference evidence="2 3" key="1">
    <citation type="submission" date="2019-07" db="EMBL/GenBank/DDBJ databases">
        <authorList>
            <person name="Kim J."/>
        </authorList>
    </citation>
    <scope>NUCLEOTIDE SEQUENCE [LARGE SCALE GENOMIC DNA]</scope>
    <source>
        <strain evidence="2 3">N4</strain>
    </source>
</reference>
<name>A0A559IY50_9BACL</name>
<dbReference type="GO" id="GO:0003677">
    <property type="term" value="F:DNA binding"/>
    <property type="evidence" value="ECO:0007669"/>
    <property type="project" value="InterPro"/>
</dbReference>
<dbReference type="EMBL" id="VNJK01000001">
    <property type="protein sequence ID" value="TVX92548.1"/>
    <property type="molecule type" value="Genomic_DNA"/>
</dbReference>
<organism evidence="2 3">
    <name type="scientific">Paenibacillus agilis</name>
    <dbReference type="NCBI Taxonomy" id="3020863"/>
    <lineage>
        <taxon>Bacteria</taxon>
        <taxon>Bacillati</taxon>
        <taxon>Bacillota</taxon>
        <taxon>Bacilli</taxon>
        <taxon>Bacillales</taxon>
        <taxon>Paenibacillaceae</taxon>
        <taxon>Paenibacillus</taxon>
    </lineage>
</organism>
<dbReference type="AlphaFoldDB" id="A0A559IY50"/>
<dbReference type="Proteomes" id="UP000318102">
    <property type="component" value="Unassembled WGS sequence"/>
</dbReference>
<sequence>MNDFLFILADMMKQRRINLNLKQHEVAVMAQVTKSTISRIENSKHKPEYPAVKAIASVLNIPYNDFVRVYINLEKKADTVIEILQESITKGEESTDLFKDIINRYIGVAEDSYDAIEEVYNIANTTQNTSVKLSIHQILIGYSRSHGVMPFLARSLFQVYLIERNDFTKLHSTYQSGRYILKYIDVLNSEDQTLLYYKLAVHAHTLSLFNDCIELCSLILDNMVKSEVDEQIIAPAYGILRDSFLGLGDYDNAEKYSEIFKGYSQGVTENDYLFAAVMNSKKEKKELAESQFQECLNNCSKEYYIHIANEYILFLLESDKLNKAMALISKTEDAVNELLFLHPHDRKELAWFYKLKGDYYTTVNDVNQAINSYSDSAFEYAKLDDINNERSCLKLMYNLYRNNKHMANMETVDLVDSYYERLEKEGIL</sequence>
<proteinExistence type="predicted"/>
<comment type="caution">
    <text evidence="2">The sequence shown here is derived from an EMBL/GenBank/DDBJ whole genome shotgun (WGS) entry which is preliminary data.</text>
</comment>
<dbReference type="PROSITE" id="PS50943">
    <property type="entry name" value="HTH_CROC1"/>
    <property type="match status" value="1"/>
</dbReference>
<dbReference type="OrthoDB" id="2508844at2"/>
<keyword evidence="3" id="KW-1185">Reference proteome</keyword>
<feature type="domain" description="HTH cro/C1-type" evidence="1">
    <location>
        <begin position="12"/>
        <end position="66"/>
    </location>
</feature>
<evidence type="ECO:0000313" key="3">
    <source>
        <dbReference type="Proteomes" id="UP000318102"/>
    </source>
</evidence>
<dbReference type="SUPFAM" id="SSF47413">
    <property type="entry name" value="lambda repressor-like DNA-binding domains"/>
    <property type="match status" value="1"/>
</dbReference>
<evidence type="ECO:0000313" key="2">
    <source>
        <dbReference type="EMBL" id="TVX92548.1"/>
    </source>
</evidence>
<dbReference type="InterPro" id="IPR010982">
    <property type="entry name" value="Lambda_DNA-bd_dom_sf"/>
</dbReference>
<protein>
    <submittedName>
        <fullName evidence="2">Helix-turn-helix transcriptional regulator</fullName>
    </submittedName>
</protein>
<dbReference type="Pfam" id="PF01381">
    <property type="entry name" value="HTH_3"/>
    <property type="match status" value="1"/>
</dbReference>
<dbReference type="InterPro" id="IPR001387">
    <property type="entry name" value="Cro/C1-type_HTH"/>
</dbReference>
<dbReference type="CDD" id="cd00093">
    <property type="entry name" value="HTH_XRE"/>
    <property type="match status" value="1"/>
</dbReference>
<dbReference type="SMART" id="SM00530">
    <property type="entry name" value="HTH_XRE"/>
    <property type="match status" value="1"/>
</dbReference>
<gene>
    <name evidence="2" type="ORF">FPZ44_05450</name>
</gene>
<dbReference type="RefSeq" id="WP_144988115.1">
    <property type="nucleotide sequence ID" value="NZ_VNJK01000001.1"/>
</dbReference>